<evidence type="ECO:0000256" key="2">
    <source>
        <dbReference type="ARBA" id="ARBA00022942"/>
    </source>
</evidence>
<dbReference type="InterPro" id="IPR027040">
    <property type="entry name" value="PSMD4"/>
</dbReference>
<dbReference type="GO" id="GO:0043161">
    <property type="term" value="P:proteasome-mediated ubiquitin-dependent protein catabolic process"/>
    <property type="evidence" value="ECO:0007669"/>
    <property type="project" value="TreeGrafter"/>
</dbReference>
<dbReference type="GO" id="GO:0008540">
    <property type="term" value="C:proteasome regulatory particle, base subcomplex"/>
    <property type="evidence" value="ECO:0007669"/>
    <property type="project" value="TreeGrafter"/>
</dbReference>
<dbReference type="SUPFAM" id="SSF53300">
    <property type="entry name" value="vWA-like"/>
    <property type="match status" value="1"/>
</dbReference>
<accession>A0AAD1XHH5</accession>
<dbReference type="PANTHER" id="PTHR10223:SF0">
    <property type="entry name" value="26S PROTEASOME NON-ATPASE REGULATORY SUBUNIT 4"/>
    <property type="match status" value="1"/>
</dbReference>
<organism evidence="5 6">
    <name type="scientific">Euplotes crassus</name>
    <dbReference type="NCBI Taxonomy" id="5936"/>
    <lineage>
        <taxon>Eukaryota</taxon>
        <taxon>Sar</taxon>
        <taxon>Alveolata</taxon>
        <taxon>Ciliophora</taxon>
        <taxon>Intramacronucleata</taxon>
        <taxon>Spirotrichea</taxon>
        <taxon>Hypotrichia</taxon>
        <taxon>Euplotida</taxon>
        <taxon>Euplotidae</taxon>
        <taxon>Moneuplotes</taxon>
    </lineage>
</organism>
<feature type="region of interest" description="Disordered" evidence="3">
    <location>
        <begin position="240"/>
        <end position="325"/>
    </location>
</feature>
<proteinExistence type="inferred from homology"/>
<dbReference type="InterPro" id="IPR002035">
    <property type="entry name" value="VWF_A"/>
</dbReference>
<feature type="region of interest" description="Disordered" evidence="3">
    <location>
        <begin position="348"/>
        <end position="373"/>
    </location>
</feature>
<dbReference type="Proteomes" id="UP001295684">
    <property type="component" value="Unassembled WGS sequence"/>
</dbReference>
<feature type="domain" description="VWFA" evidence="4">
    <location>
        <begin position="5"/>
        <end position="187"/>
    </location>
</feature>
<dbReference type="PROSITE" id="PS50234">
    <property type="entry name" value="VWFA"/>
    <property type="match status" value="1"/>
</dbReference>
<dbReference type="FunFam" id="3.40.50.410:FF:000005">
    <property type="entry name" value="26S proteasome non-ATPase regulatory subunit 4"/>
    <property type="match status" value="1"/>
</dbReference>
<dbReference type="EMBL" id="CAMPGE010014099">
    <property type="protein sequence ID" value="CAI2372793.1"/>
    <property type="molecule type" value="Genomic_DNA"/>
</dbReference>
<comment type="caution">
    <text evidence="5">The sequence shown here is derived from an EMBL/GenBank/DDBJ whole genome shotgun (WGS) entry which is preliminary data.</text>
</comment>
<reference evidence="5" key="1">
    <citation type="submission" date="2023-07" db="EMBL/GenBank/DDBJ databases">
        <authorList>
            <consortium name="AG Swart"/>
            <person name="Singh M."/>
            <person name="Singh A."/>
            <person name="Seah K."/>
            <person name="Emmerich C."/>
        </authorList>
    </citation>
    <scope>NUCLEOTIDE SEQUENCE</scope>
    <source>
        <strain evidence="5">DP1</strain>
    </source>
</reference>
<comment type="similarity">
    <text evidence="1">Belongs to the proteasome subunit S5A family.</text>
</comment>
<name>A0AAD1XHH5_EUPCR</name>
<dbReference type="PANTHER" id="PTHR10223">
    <property type="entry name" value="26S PROTEASOME NON-ATPASE REGULATORY SUBUNIT 4"/>
    <property type="match status" value="1"/>
</dbReference>
<dbReference type="Gene3D" id="6.10.250.380">
    <property type="match status" value="1"/>
</dbReference>
<gene>
    <name evidence="5" type="ORF">ECRASSUSDP1_LOCUS14127</name>
</gene>
<evidence type="ECO:0000256" key="1">
    <source>
        <dbReference type="ARBA" id="ARBA00005574"/>
    </source>
</evidence>
<evidence type="ECO:0000313" key="5">
    <source>
        <dbReference type="EMBL" id="CAI2372793.1"/>
    </source>
</evidence>
<dbReference type="SMART" id="SM00327">
    <property type="entry name" value="VWA"/>
    <property type="match status" value="1"/>
</dbReference>
<protein>
    <recommendedName>
        <fullName evidence="4">VWFA domain-containing protein</fullName>
    </recommendedName>
</protein>
<keyword evidence="2" id="KW-0647">Proteasome</keyword>
<evidence type="ECO:0000256" key="3">
    <source>
        <dbReference type="SAM" id="MobiDB-lite"/>
    </source>
</evidence>
<feature type="compositionally biased region" description="Acidic residues" evidence="3">
    <location>
        <begin position="279"/>
        <end position="295"/>
    </location>
</feature>
<dbReference type="Pfam" id="PF13519">
    <property type="entry name" value="VWA_2"/>
    <property type="match status" value="1"/>
</dbReference>
<dbReference type="GO" id="GO:0005634">
    <property type="term" value="C:nucleus"/>
    <property type="evidence" value="ECO:0007669"/>
    <property type="project" value="TreeGrafter"/>
</dbReference>
<evidence type="ECO:0000259" key="4">
    <source>
        <dbReference type="PROSITE" id="PS50234"/>
    </source>
</evidence>
<dbReference type="GO" id="GO:0031593">
    <property type="term" value="F:polyubiquitin modification-dependent protein binding"/>
    <property type="evidence" value="ECO:0007669"/>
    <property type="project" value="TreeGrafter"/>
</dbReference>
<feature type="compositionally biased region" description="Basic and acidic residues" evidence="3">
    <location>
        <begin position="251"/>
        <end position="274"/>
    </location>
</feature>
<dbReference type="Gene3D" id="3.40.50.410">
    <property type="entry name" value="von Willebrand factor, type A domain"/>
    <property type="match status" value="1"/>
</dbReference>
<sequence>MGLEAVMLCIDNSEWTRNGDYKPSRFEGQQDAANLICDAKTQQNPESTLGMMSMAGKRPEIFLTQTNDVGRLLSTISKMPIHGYIDLPRAVKIAQLSLKHRQNKNQKQRIIVFIGSPIEGFEDNDFKKLGKQLRKNDVAIDVVNFGHPENIPLLTTLVENTNKNGNSHITEINYGANIADTIITSPLVAYDMGGDIPPSAEGGDQPATGASAGGQFAEYGGIDPNIDPELAMAIRISLEEEKNKNSQAPSENKEGDSKPEDKPADAPMEAKEDTPAEPIMEEQDMEEDEDYEAALEEAKLLSMQGGGETAEQPAKEAENKPEEDLEGVINEEFLGELMQDLGVPMTDDAIKGCLEEDNKKDDKKKDEDKKEDK</sequence>
<dbReference type="AlphaFoldDB" id="A0AAD1XHH5"/>
<keyword evidence="6" id="KW-1185">Reference proteome</keyword>
<dbReference type="GO" id="GO:0005829">
    <property type="term" value="C:cytosol"/>
    <property type="evidence" value="ECO:0007669"/>
    <property type="project" value="TreeGrafter"/>
</dbReference>
<feature type="region of interest" description="Disordered" evidence="3">
    <location>
        <begin position="194"/>
        <end position="224"/>
    </location>
</feature>
<feature type="compositionally biased region" description="Basic and acidic residues" evidence="3">
    <location>
        <begin position="313"/>
        <end position="322"/>
    </location>
</feature>
<dbReference type="InterPro" id="IPR003903">
    <property type="entry name" value="UIM_dom"/>
</dbReference>
<dbReference type="InterPro" id="IPR036465">
    <property type="entry name" value="vWFA_dom_sf"/>
</dbReference>
<evidence type="ECO:0000313" key="6">
    <source>
        <dbReference type="Proteomes" id="UP001295684"/>
    </source>
</evidence>
<dbReference type="PROSITE" id="PS50330">
    <property type="entry name" value="UIM"/>
    <property type="match status" value="1"/>
</dbReference>